<evidence type="ECO:0000313" key="1">
    <source>
        <dbReference type="EMBL" id="KAJ8664664.1"/>
    </source>
</evidence>
<reference evidence="1" key="1">
    <citation type="submission" date="2023-04" db="EMBL/GenBank/DDBJ databases">
        <title>A chromosome-level genome assembly of the parasitoid wasp Eretmocerus hayati.</title>
        <authorList>
            <person name="Zhong Y."/>
            <person name="Liu S."/>
            <person name="Liu Y."/>
        </authorList>
    </citation>
    <scope>NUCLEOTIDE SEQUENCE</scope>
    <source>
        <strain evidence="1">ZJU_SS_LIU_2023</strain>
    </source>
</reference>
<proteinExistence type="predicted"/>
<sequence length="128" mass="14628">MEVNRILEDEEAFDSNAGVNSTSDGVETFTQQPRNGENLNRRCIDCDEVCFDYSKCVTCNQFLNISCSERDVKLERYLRHSKFKIQEERDSALTSLQNQAAKMIRLSNNRQSEAEAGMTPRVPVLDVD</sequence>
<comment type="caution">
    <text evidence="1">The sequence shown here is derived from an EMBL/GenBank/DDBJ whole genome shotgun (WGS) entry which is preliminary data.</text>
</comment>
<name>A0ACC2N0X3_9HYME</name>
<keyword evidence="2" id="KW-1185">Reference proteome</keyword>
<organism evidence="1 2">
    <name type="scientific">Eretmocerus hayati</name>
    <dbReference type="NCBI Taxonomy" id="131215"/>
    <lineage>
        <taxon>Eukaryota</taxon>
        <taxon>Metazoa</taxon>
        <taxon>Ecdysozoa</taxon>
        <taxon>Arthropoda</taxon>
        <taxon>Hexapoda</taxon>
        <taxon>Insecta</taxon>
        <taxon>Pterygota</taxon>
        <taxon>Neoptera</taxon>
        <taxon>Endopterygota</taxon>
        <taxon>Hymenoptera</taxon>
        <taxon>Apocrita</taxon>
        <taxon>Proctotrupomorpha</taxon>
        <taxon>Chalcidoidea</taxon>
        <taxon>Aphelinidae</taxon>
        <taxon>Aphelininae</taxon>
        <taxon>Eretmocerus</taxon>
    </lineage>
</organism>
<gene>
    <name evidence="1" type="ORF">QAD02_006326</name>
</gene>
<dbReference type="Proteomes" id="UP001239111">
    <property type="component" value="Chromosome 4"/>
</dbReference>
<protein>
    <submittedName>
        <fullName evidence="1">Uncharacterized protein</fullName>
    </submittedName>
</protein>
<dbReference type="EMBL" id="CM056744">
    <property type="protein sequence ID" value="KAJ8664664.1"/>
    <property type="molecule type" value="Genomic_DNA"/>
</dbReference>
<evidence type="ECO:0000313" key="2">
    <source>
        <dbReference type="Proteomes" id="UP001239111"/>
    </source>
</evidence>
<accession>A0ACC2N0X3</accession>